<protein>
    <recommendedName>
        <fullName evidence="1">Zinc finger Sec23/Sec24-type domain-containing protein</fullName>
    </recommendedName>
</protein>
<dbReference type="PANTHER" id="PTHR13803:SF39">
    <property type="entry name" value="SECRETORY 24AB, ISOFORM A"/>
    <property type="match status" value="1"/>
</dbReference>
<gene>
    <name evidence="2" type="ORF">M9Y10_019007</name>
</gene>
<accession>A0ABR2HIA8</accession>
<feature type="domain" description="Zinc finger Sec23/Sec24-type" evidence="1">
    <location>
        <begin position="47"/>
        <end position="80"/>
    </location>
</feature>
<dbReference type="PANTHER" id="PTHR13803">
    <property type="entry name" value="SEC24-RELATED PROTEIN"/>
    <property type="match status" value="1"/>
</dbReference>
<sequence>MINSSLEIGPVNEKVRQKLMMPFSFIISPGSINPNIQTVSEDVQLFPRCERCGAYFSKNCKKDESNSSWFCEICSHQNNLLTENKEEESNKNFPEITSDDFQFVKTHQLGEEITVIYLSLNFHPKDFSIISSSIIDFLQNSNLNKPILFLLGHKNSDFQILAPYQTKYFRDSQNNDIISKIPEDSIQSESNTTSPTKDLPAPVFKFSSSQLNKFDISKFIFTPDQYSNIIKTIEKIEPIQNPSTPFRHFTNSVEAIRNLIQKKNEQKINPIHFVSIIPSIDNYLPSRLLKNLYETLFRIDLLTPTHSSDMQDTLETIPGTVSLFNSNNLSRNLSKILLPPFLTKSSSENVIDPNSKLNIYRKRGQGTVYQWNSFARSSGSKTEWRFAKMPYAFEEKGFAFSPVLPSTEQPFVLDIHPDGSSDFINVQITAKMFIVIPSEKSDNDFTSYSSVLRVFNRTIKLSSDVKKIAESINVNSLLWLWVTRTLGQSQRDVLAALYRATARIVKLLINDDQRDVNEEIKKDGLLEKEKIAELVHACCSLKLCDIMSQDDKLKDMARYSLVLSSPNIYSLIPRYDEENKVAAFGNTVYFDVVVKESEDGDESKTKKIVSVKVLSQLMDVLFMERVATPIPDWCKSPDPETLEFIHSLVSD</sequence>
<organism evidence="2 3">
    <name type="scientific">Tritrichomonas musculus</name>
    <dbReference type="NCBI Taxonomy" id="1915356"/>
    <lineage>
        <taxon>Eukaryota</taxon>
        <taxon>Metamonada</taxon>
        <taxon>Parabasalia</taxon>
        <taxon>Tritrichomonadida</taxon>
        <taxon>Tritrichomonadidae</taxon>
        <taxon>Tritrichomonas</taxon>
    </lineage>
</organism>
<evidence type="ECO:0000313" key="3">
    <source>
        <dbReference type="Proteomes" id="UP001470230"/>
    </source>
</evidence>
<dbReference type="InterPro" id="IPR006895">
    <property type="entry name" value="Znf_Sec23_Sec24"/>
</dbReference>
<dbReference type="Pfam" id="PF04810">
    <property type="entry name" value="zf-Sec23_Sec24"/>
    <property type="match status" value="1"/>
</dbReference>
<evidence type="ECO:0000313" key="2">
    <source>
        <dbReference type="EMBL" id="KAK8847956.1"/>
    </source>
</evidence>
<dbReference type="EMBL" id="JAPFFF010000027">
    <property type="protein sequence ID" value="KAK8847956.1"/>
    <property type="molecule type" value="Genomic_DNA"/>
</dbReference>
<reference evidence="2 3" key="1">
    <citation type="submission" date="2024-04" db="EMBL/GenBank/DDBJ databases">
        <title>Tritrichomonas musculus Genome.</title>
        <authorList>
            <person name="Alves-Ferreira E."/>
            <person name="Grigg M."/>
            <person name="Lorenzi H."/>
            <person name="Galac M."/>
        </authorList>
    </citation>
    <scope>NUCLEOTIDE SEQUENCE [LARGE SCALE GENOMIC DNA]</scope>
    <source>
        <strain evidence="2 3">EAF2021</strain>
    </source>
</reference>
<proteinExistence type="predicted"/>
<dbReference type="InterPro" id="IPR050550">
    <property type="entry name" value="SEC23_SEC24_subfamily"/>
</dbReference>
<keyword evidence="3" id="KW-1185">Reference proteome</keyword>
<dbReference type="Gene3D" id="2.30.30.380">
    <property type="entry name" value="Zn-finger domain of Sec23/24"/>
    <property type="match status" value="1"/>
</dbReference>
<evidence type="ECO:0000259" key="1">
    <source>
        <dbReference type="Pfam" id="PF04810"/>
    </source>
</evidence>
<name>A0ABR2HIA8_9EUKA</name>
<dbReference type="InterPro" id="IPR036174">
    <property type="entry name" value="Znf_Sec23_Sec24_sf"/>
</dbReference>
<dbReference type="Proteomes" id="UP001470230">
    <property type="component" value="Unassembled WGS sequence"/>
</dbReference>
<dbReference type="SUPFAM" id="SSF82919">
    <property type="entry name" value="Zn-finger domain of Sec23/24"/>
    <property type="match status" value="1"/>
</dbReference>
<comment type="caution">
    <text evidence="2">The sequence shown here is derived from an EMBL/GenBank/DDBJ whole genome shotgun (WGS) entry which is preliminary data.</text>
</comment>